<dbReference type="GO" id="GO:0005829">
    <property type="term" value="C:cytosol"/>
    <property type="evidence" value="ECO:0007669"/>
    <property type="project" value="TreeGrafter"/>
</dbReference>
<dbReference type="STRING" id="119206.AWM72_02830"/>
<feature type="domain" description="Aminomethyltransferase C-terminal" evidence="10">
    <location>
        <begin position="290"/>
        <end position="365"/>
    </location>
</feature>
<evidence type="ECO:0000313" key="12">
    <source>
        <dbReference type="Proteomes" id="UP000327148"/>
    </source>
</evidence>
<dbReference type="GO" id="GO:0032259">
    <property type="term" value="P:methylation"/>
    <property type="evidence" value="ECO:0007669"/>
    <property type="project" value="UniProtKB-KW"/>
</dbReference>
<evidence type="ECO:0000256" key="1">
    <source>
        <dbReference type="ARBA" id="ARBA00008609"/>
    </source>
</evidence>
<dbReference type="Proteomes" id="UP000327148">
    <property type="component" value="Unassembled WGS sequence"/>
</dbReference>
<comment type="caution">
    <text evidence="11">The sequence shown here is derived from an EMBL/GenBank/DDBJ whole genome shotgun (WGS) entry which is preliminary data.</text>
</comment>
<evidence type="ECO:0000256" key="8">
    <source>
        <dbReference type="PIRSR" id="PIRSR006487-1"/>
    </source>
</evidence>
<dbReference type="NCBIfam" id="NF001567">
    <property type="entry name" value="PRK00389.1"/>
    <property type="match status" value="1"/>
</dbReference>
<proteinExistence type="inferred from homology"/>
<dbReference type="GO" id="GO:0005960">
    <property type="term" value="C:glycine cleavage complex"/>
    <property type="evidence" value="ECO:0007669"/>
    <property type="project" value="InterPro"/>
</dbReference>
<dbReference type="GO" id="GO:0019464">
    <property type="term" value="P:glycine decarboxylation via glycine cleavage system"/>
    <property type="evidence" value="ECO:0007669"/>
    <property type="project" value="UniProtKB-UniRule"/>
</dbReference>
<comment type="catalytic activity">
    <reaction evidence="6 7">
        <text>N(6)-[(R)-S(8)-aminomethyldihydrolipoyl]-L-lysyl-[protein] + (6S)-5,6,7,8-tetrahydrofolate = N(6)-[(R)-dihydrolipoyl]-L-lysyl-[protein] + (6R)-5,10-methylene-5,6,7,8-tetrahydrofolate + NH4(+)</text>
        <dbReference type="Rhea" id="RHEA:16945"/>
        <dbReference type="Rhea" id="RHEA-COMP:10475"/>
        <dbReference type="Rhea" id="RHEA-COMP:10492"/>
        <dbReference type="ChEBI" id="CHEBI:15636"/>
        <dbReference type="ChEBI" id="CHEBI:28938"/>
        <dbReference type="ChEBI" id="CHEBI:57453"/>
        <dbReference type="ChEBI" id="CHEBI:83100"/>
        <dbReference type="ChEBI" id="CHEBI:83143"/>
        <dbReference type="EC" id="2.1.2.10"/>
    </reaction>
</comment>
<sequence length="370" mass="41025">MSVNLEGLKHSPLFDYYVEQGLNLTDFGGWALPIQFTSQIDEHHAVRNKVGLFETSHMGEIIVKGEEAENFLNSLITNDLSKCSVNQAQYTAVVKEDGGTLDDLINYRKAEDEFMVTPNGANKDKILAWLNEHNDGQVEITDISDQVGLIPIQGPKAQAVLEKVTDADLDSIKPFHFLDDQTVAGIDHVMISRTGYTGEDGFELYLKWEDTADLWKALLEAGEEFGIQECGLGARDTLRLEGGMCLYGQDLSEDINPLEGGIGFAVKVDKDVPFIGQDYLKAQKEGEQKRQSRGFELTGKGIAREGYTVYNKDGEEIGFVTSGTKSPTFGKSIGYMIVDKGATELGDEVLIQVRKKQVPAEVCKKDWLRR</sequence>
<dbReference type="SUPFAM" id="SSF101790">
    <property type="entry name" value="Aminomethyltransferase beta-barrel domain"/>
    <property type="match status" value="1"/>
</dbReference>
<dbReference type="InterPro" id="IPR006222">
    <property type="entry name" value="GCVT_N"/>
</dbReference>
<organism evidence="11 12">
    <name type="scientific">Aerococcus sanguinicola</name>
    <dbReference type="NCBI Taxonomy" id="119206"/>
    <lineage>
        <taxon>Bacteria</taxon>
        <taxon>Bacillati</taxon>
        <taxon>Bacillota</taxon>
        <taxon>Bacilli</taxon>
        <taxon>Lactobacillales</taxon>
        <taxon>Aerococcaceae</taxon>
        <taxon>Aerococcus</taxon>
    </lineage>
</organism>
<evidence type="ECO:0000256" key="3">
    <source>
        <dbReference type="ARBA" id="ARBA00022576"/>
    </source>
</evidence>
<dbReference type="PIRSF" id="PIRSF006487">
    <property type="entry name" value="GcvT"/>
    <property type="match status" value="1"/>
</dbReference>
<dbReference type="HAMAP" id="MF_00259">
    <property type="entry name" value="GcvT"/>
    <property type="match status" value="1"/>
</dbReference>
<dbReference type="InterPro" id="IPR006223">
    <property type="entry name" value="GcvT"/>
</dbReference>
<protein>
    <recommendedName>
        <fullName evidence="2 7">Aminomethyltransferase</fullName>
        <ecNumber evidence="2 7">2.1.2.10</ecNumber>
    </recommendedName>
    <alternativeName>
        <fullName evidence="5 7">Glycine cleavage system T protein</fullName>
    </alternativeName>
</protein>
<evidence type="ECO:0000259" key="10">
    <source>
        <dbReference type="Pfam" id="PF08669"/>
    </source>
</evidence>
<dbReference type="EC" id="2.1.2.10" evidence="2 7"/>
<keyword evidence="4 7" id="KW-0808">Transferase</keyword>
<dbReference type="OrthoDB" id="9774591at2"/>
<dbReference type="InterPro" id="IPR013977">
    <property type="entry name" value="GcvT_C"/>
</dbReference>
<reference evidence="11 12" key="1">
    <citation type="submission" date="2019-09" db="EMBL/GenBank/DDBJ databases">
        <title>Draft genome sequence assemblies of isolates from the urinary tract.</title>
        <authorList>
            <person name="Mores C.R."/>
            <person name="Putonti C."/>
            <person name="Wolfe A.J."/>
        </authorList>
    </citation>
    <scope>NUCLEOTIDE SEQUENCE [LARGE SCALE GENOMIC DNA]</scope>
    <source>
        <strain evidence="11 12">UMB623</strain>
    </source>
</reference>
<dbReference type="RefSeq" id="WP_070431102.1">
    <property type="nucleotide sequence ID" value="NZ_VYWO01000001.1"/>
</dbReference>
<keyword evidence="11" id="KW-0489">Methyltransferase</keyword>
<accession>A0A5N1GNG1</accession>
<feature type="domain" description="GCVT N-terminal" evidence="9">
    <location>
        <begin position="14"/>
        <end position="270"/>
    </location>
</feature>
<dbReference type="GO" id="GO:0004047">
    <property type="term" value="F:aminomethyltransferase activity"/>
    <property type="evidence" value="ECO:0007669"/>
    <property type="project" value="UniProtKB-UniRule"/>
</dbReference>
<evidence type="ECO:0000256" key="4">
    <source>
        <dbReference type="ARBA" id="ARBA00022679"/>
    </source>
</evidence>
<evidence type="ECO:0000313" key="11">
    <source>
        <dbReference type="EMBL" id="KAA9302332.1"/>
    </source>
</evidence>
<dbReference type="SUPFAM" id="SSF103025">
    <property type="entry name" value="Folate-binding domain"/>
    <property type="match status" value="1"/>
</dbReference>
<dbReference type="Gene3D" id="3.30.70.1400">
    <property type="entry name" value="Aminomethyltransferase beta-barrel domains"/>
    <property type="match status" value="1"/>
</dbReference>
<gene>
    <name evidence="7 11" type="primary">gcvT</name>
    <name evidence="11" type="ORF">F6I03_03705</name>
</gene>
<comment type="function">
    <text evidence="7">The glycine cleavage system catalyzes the degradation of glycine.</text>
</comment>
<feature type="binding site" evidence="8">
    <location>
        <position position="203"/>
    </location>
    <ligand>
        <name>substrate</name>
    </ligand>
</feature>
<dbReference type="Pfam" id="PF01571">
    <property type="entry name" value="GCV_T"/>
    <property type="match status" value="1"/>
</dbReference>
<dbReference type="Gene3D" id="2.40.30.110">
    <property type="entry name" value="Aminomethyltransferase beta-barrel domains"/>
    <property type="match status" value="1"/>
</dbReference>
<dbReference type="InterPro" id="IPR022903">
    <property type="entry name" value="GcvT_bac"/>
</dbReference>
<dbReference type="NCBIfam" id="TIGR00528">
    <property type="entry name" value="gcvT"/>
    <property type="match status" value="1"/>
</dbReference>
<dbReference type="PANTHER" id="PTHR43757:SF2">
    <property type="entry name" value="AMINOMETHYLTRANSFERASE, MITOCHONDRIAL"/>
    <property type="match status" value="1"/>
</dbReference>
<dbReference type="GO" id="GO:0008483">
    <property type="term" value="F:transaminase activity"/>
    <property type="evidence" value="ECO:0007669"/>
    <property type="project" value="UniProtKB-KW"/>
</dbReference>
<comment type="similarity">
    <text evidence="1 7">Belongs to the GcvT family.</text>
</comment>
<dbReference type="AlphaFoldDB" id="A0A5N1GNG1"/>
<dbReference type="GO" id="GO:0008168">
    <property type="term" value="F:methyltransferase activity"/>
    <property type="evidence" value="ECO:0007669"/>
    <property type="project" value="UniProtKB-KW"/>
</dbReference>
<keyword evidence="3 7" id="KW-0032">Aminotransferase</keyword>
<dbReference type="InterPro" id="IPR027266">
    <property type="entry name" value="TrmE/GcvT-like"/>
</dbReference>
<dbReference type="InterPro" id="IPR028896">
    <property type="entry name" value="GcvT/YgfZ/DmdA"/>
</dbReference>
<dbReference type="Pfam" id="PF08669">
    <property type="entry name" value="GCV_T_C"/>
    <property type="match status" value="1"/>
</dbReference>
<dbReference type="EMBL" id="VYWO01000001">
    <property type="protein sequence ID" value="KAA9302332.1"/>
    <property type="molecule type" value="Genomic_DNA"/>
</dbReference>
<evidence type="ECO:0000256" key="2">
    <source>
        <dbReference type="ARBA" id="ARBA00012616"/>
    </source>
</evidence>
<evidence type="ECO:0000259" key="9">
    <source>
        <dbReference type="Pfam" id="PF01571"/>
    </source>
</evidence>
<dbReference type="FunFam" id="3.30.70.1400:FF:000001">
    <property type="entry name" value="Aminomethyltransferase"/>
    <property type="match status" value="1"/>
</dbReference>
<dbReference type="Gene3D" id="3.30.1360.120">
    <property type="entry name" value="Probable tRNA modification gtpase trme, domain 1"/>
    <property type="match status" value="1"/>
</dbReference>
<evidence type="ECO:0000256" key="6">
    <source>
        <dbReference type="ARBA" id="ARBA00047665"/>
    </source>
</evidence>
<evidence type="ECO:0000256" key="7">
    <source>
        <dbReference type="HAMAP-Rule" id="MF_00259"/>
    </source>
</evidence>
<name>A0A5N1GNG1_9LACT</name>
<dbReference type="FunFam" id="4.10.1250.10:FF:000001">
    <property type="entry name" value="Aminomethyltransferase"/>
    <property type="match status" value="1"/>
</dbReference>
<dbReference type="InterPro" id="IPR029043">
    <property type="entry name" value="GcvT/YgfZ_C"/>
</dbReference>
<dbReference type="PANTHER" id="PTHR43757">
    <property type="entry name" value="AMINOMETHYLTRANSFERASE"/>
    <property type="match status" value="1"/>
</dbReference>
<comment type="subunit">
    <text evidence="7">The glycine cleavage system is composed of four proteins: P, T, L and H.</text>
</comment>
<evidence type="ECO:0000256" key="5">
    <source>
        <dbReference type="ARBA" id="ARBA00031395"/>
    </source>
</evidence>
<dbReference type="Gene3D" id="4.10.1250.10">
    <property type="entry name" value="Aminomethyltransferase fragment"/>
    <property type="match status" value="1"/>
</dbReference>